<dbReference type="InterPro" id="IPR032816">
    <property type="entry name" value="VTT_dom"/>
</dbReference>
<evidence type="ECO:0000256" key="4">
    <source>
        <dbReference type="ARBA" id="ARBA00022989"/>
    </source>
</evidence>
<keyword evidence="3 6" id="KW-0812">Transmembrane</keyword>
<comment type="similarity">
    <text evidence="6">Belongs to the TVP38/TMEM64 family.</text>
</comment>
<keyword evidence="2 6" id="KW-1003">Cell membrane</keyword>
<dbReference type="EMBL" id="JAAIWM010000003">
    <property type="protein sequence ID" value="NEY72174.1"/>
    <property type="molecule type" value="Genomic_DNA"/>
</dbReference>
<dbReference type="AlphaFoldDB" id="A0A6M0Q765"/>
<evidence type="ECO:0000256" key="3">
    <source>
        <dbReference type="ARBA" id="ARBA00022692"/>
    </source>
</evidence>
<dbReference type="RefSeq" id="WP_163179637.1">
    <property type="nucleotide sequence ID" value="NZ_JAAIWM010000003.1"/>
</dbReference>
<keyword evidence="9" id="KW-1185">Reference proteome</keyword>
<comment type="subcellular location">
    <subcellularLocation>
        <location evidence="1 6">Cell membrane</location>
        <topology evidence="1 6">Multi-pass membrane protein</topology>
    </subcellularLocation>
</comment>
<evidence type="ECO:0000256" key="1">
    <source>
        <dbReference type="ARBA" id="ARBA00004651"/>
    </source>
</evidence>
<reference evidence="8 9" key="1">
    <citation type="submission" date="2020-02" db="EMBL/GenBank/DDBJ databases">
        <title>Bacillus aquiflavi sp. nov., isolated from yellow water of strong flavor Chinese baijiu in Yibin region of China.</title>
        <authorList>
            <person name="Xie J."/>
        </authorList>
    </citation>
    <scope>NUCLEOTIDE SEQUENCE [LARGE SCALE GENOMIC DNA]</scope>
    <source>
        <strain evidence="8 9">SA4</strain>
    </source>
</reference>
<evidence type="ECO:0000313" key="9">
    <source>
        <dbReference type="Proteomes" id="UP000481043"/>
    </source>
</evidence>
<feature type="transmembrane region" description="Helical" evidence="6">
    <location>
        <begin position="129"/>
        <end position="150"/>
    </location>
</feature>
<dbReference type="InterPro" id="IPR015414">
    <property type="entry name" value="TMEM64"/>
</dbReference>
<dbReference type="PANTHER" id="PTHR12677">
    <property type="entry name" value="GOLGI APPARATUS MEMBRANE PROTEIN TVP38-RELATED"/>
    <property type="match status" value="1"/>
</dbReference>
<dbReference type="Proteomes" id="UP000481043">
    <property type="component" value="Unassembled WGS sequence"/>
</dbReference>
<proteinExistence type="inferred from homology"/>
<sequence>MTEFITELMNDYAEISYLISILVNVLISLFAFIPSVFITAANIYVFGFWEGLILSLVGEVLGSVISLILYRKGIEFLTREKEITHPIYKKLLTTTGVEAFLLIVSLRLLPFVPSGLVNIGASFSKVSVTTFGIATLIGKIPAVLIEAMAVSQYMKWQGEEKVYFTLVALILVLIYFLVKRKRGI</sequence>
<protein>
    <recommendedName>
        <fullName evidence="6">TVP38/TMEM64 family membrane protein</fullName>
    </recommendedName>
</protein>
<dbReference type="PANTHER" id="PTHR12677:SF55">
    <property type="entry name" value="UNDECAPRENYL PHOSPHATE TRANSPORTER SAOUHSC_00901-RELATED"/>
    <property type="match status" value="1"/>
</dbReference>
<accession>A0A6M0Q765</accession>
<feature type="transmembrane region" description="Helical" evidence="6">
    <location>
        <begin position="21"/>
        <end position="46"/>
    </location>
</feature>
<dbReference type="GO" id="GO:0005886">
    <property type="term" value="C:plasma membrane"/>
    <property type="evidence" value="ECO:0007669"/>
    <property type="project" value="UniProtKB-SubCell"/>
</dbReference>
<evidence type="ECO:0000256" key="2">
    <source>
        <dbReference type="ARBA" id="ARBA00022475"/>
    </source>
</evidence>
<evidence type="ECO:0000256" key="6">
    <source>
        <dbReference type="RuleBase" id="RU366058"/>
    </source>
</evidence>
<organism evidence="8 9">
    <name type="scientific">Bacillus mesophilus</name>
    <dbReference type="NCBI Taxonomy" id="1808955"/>
    <lineage>
        <taxon>Bacteria</taxon>
        <taxon>Bacillati</taxon>
        <taxon>Bacillota</taxon>
        <taxon>Bacilli</taxon>
        <taxon>Bacillales</taxon>
        <taxon>Bacillaceae</taxon>
        <taxon>Bacillus</taxon>
    </lineage>
</organism>
<keyword evidence="5 6" id="KW-0472">Membrane</keyword>
<feature type="transmembrane region" description="Helical" evidence="6">
    <location>
        <begin position="52"/>
        <end position="70"/>
    </location>
</feature>
<evidence type="ECO:0000256" key="5">
    <source>
        <dbReference type="ARBA" id="ARBA00023136"/>
    </source>
</evidence>
<dbReference type="Pfam" id="PF09335">
    <property type="entry name" value="VTT_dom"/>
    <property type="match status" value="1"/>
</dbReference>
<evidence type="ECO:0000259" key="7">
    <source>
        <dbReference type="Pfam" id="PF09335"/>
    </source>
</evidence>
<name>A0A6M0Q765_9BACI</name>
<feature type="domain" description="VTT" evidence="7">
    <location>
        <begin position="33"/>
        <end position="151"/>
    </location>
</feature>
<comment type="caution">
    <text evidence="8">The sequence shown here is derived from an EMBL/GenBank/DDBJ whole genome shotgun (WGS) entry which is preliminary data.</text>
</comment>
<keyword evidence="4 6" id="KW-1133">Transmembrane helix</keyword>
<gene>
    <name evidence="8" type="ORF">G4D63_10595</name>
</gene>
<feature type="transmembrane region" description="Helical" evidence="6">
    <location>
        <begin position="162"/>
        <end position="178"/>
    </location>
</feature>
<feature type="transmembrane region" description="Helical" evidence="6">
    <location>
        <begin position="91"/>
        <end position="109"/>
    </location>
</feature>
<evidence type="ECO:0000313" key="8">
    <source>
        <dbReference type="EMBL" id="NEY72174.1"/>
    </source>
</evidence>